<feature type="transmembrane region" description="Helical" evidence="4">
    <location>
        <begin position="294"/>
        <end position="314"/>
    </location>
</feature>
<evidence type="ECO:0000256" key="4">
    <source>
        <dbReference type="SAM" id="Phobius"/>
    </source>
</evidence>
<feature type="transmembrane region" description="Helical" evidence="4">
    <location>
        <begin position="262"/>
        <end position="282"/>
    </location>
</feature>
<keyword evidence="4" id="KW-0472">Membrane</keyword>
<dbReference type="InterPro" id="IPR050327">
    <property type="entry name" value="Proton-linked_MCT"/>
</dbReference>
<dbReference type="Pfam" id="PF07690">
    <property type="entry name" value="MFS_1"/>
    <property type="match status" value="1"/>
</dbReference>
<dbReference type="PANTHER" id="PTHR11360">
    <property type="entry name" value="MONOCARBOXYLATE TRANSPORTER"/>
    <property type="match status" value="1"/>
</dbReference>
<feature type="transmembrane region" description="Helical" evidence="4">
    <location>
        <begin position="230"/>
        <end position="250"/>
    </location>
</feature>
<evidence type="ECO:0000313" key="6">
    <source>
        <dbReference type="EMBL" id="KAI9634256.1"/>
    </source>
</evidence>
<feature type="transmembrane region" description="Helical" evidence="4">
    <location>
        <begin position="134"/>
        <end position="154"/>
    </location>
</feature>
<keyword evidence="7" id="KW-1185">Reference proteome</keyword>
<dbReference type="InterPro" id="IPR020846">
    <property type="entry name" value="MFS_dom"/>
</dbReference>
<sequence length="532" mass="57063">MAAPIEPKTPFAVPTRQLSRATSIVHPPDVVAVFDAASVGGGGPLRRISTQQRERVELEARQREARIAAGLPPEGGLLDRFRSGGRAARAVYPVPLREELSPTTSRKSVVQDTKESPPEASEELEPHVYPDGGYGWVVVGCCATLAGLTMGWGMNWGIFQTYYAERVFPGASSAYLSMAGTFSPFMGNLVCFISGRMGDKYGFKRVLYVSAAVTWIGLFSAAFATQIWHILLTQGIIVGAGQGLAIPLFMSLPSQWFDRHRGLASGIAIGGAGLGGGFSTLMVRPMLSALGTKYTLIICSFINAIVTVAATLLIRTRPTAPEAQGRGRGPWIDTKTLKTPRFISIFTSLLIAILGYAMPYIWMPQWIAVNLPDTPTFQTAIPTTLLAFSVCVGRALSGYVADQLGPINTYILIYSLSGVVQLALWLTAKSFAQVCVFAVMYGLIAPGYVGLLPQIIVQVFGPSNLATNVGFLLLANAPGNFISGPAGGALFDASGRTTFKWVIILGACAQFTGALLAIYARFATERRFWTRV</sequence>
<dbReference type="PROSITE" id="PS50850">
    <property type="entry name" value="MFS"/>
    <property type="match status" value="1"/>
</dbReference>
<dbReference type="EMBL" id="JAKWFO010000008">
    <property type="protein sequence ID" value="KAI9634256.1"/>
    <property type="molecule type" value="Genomic_DNA"/>
</dbReference>
<evidence type="ECO:0000313" key="7">
    <source>
        <dbReference type="Proteomes" id="UP001164286"/>
    </source>
</evidence>
<feature type="compositionally biased region" description="Polar residues" evidence="3">
    <location>
        <begin position="102"/>
        <end position="111"/>
    </location>
</feature>
<keyword evidence="4" id="KW-0812">Transmembrane</keyword>
<feature type="transmembrane region" description="Helical" evidence="4">
    <location>
        <begin position="501"/>
        <end position="522"/>
    </location>
</feature>
<dbReference type="Gene3D" id="1.20.1250.20">
    <property type="entry name" value="MFS general substrate transporter like domains"/>
    <property type="match status" value="1"/>
</dbReference>
<dbReference type="PANTHER" id="PTHR11360:SF284">
    <property type="entry name" value="EG:103B4.3 PROTEIN-RELATED"/>
    <property type="match status" value="1"/>
</dbReference>
<dbReference type="RefSeq" id="XP_052944033.1">
    <property type="nucleotide sequence ID" value="XM_053090355.1"/>
</dbReference>
<feature type="transmembrane region" description="Helical" evidence="4">
    <location>
        <begin position="342"/>
        <end position="362"/>
    </location>
</feature>
<dbReference type="Proteomes" id="UP001164286">
    <property type="component" value="Unassembled WGS sequence"/>
</dbReference>
<gene>
    <name evidence="6" type="ORF">MKK02DRAFT_38929</name>
</gene>
<dbReference type="InterPro" id="IPR011701">
    <property type="entry name" value="MFS"/>
</dbReference>
<feature type="transmembrane region" description="Helical" evidence="4">
    <location>
        <begin position="174"/>
        <end position="194"/>
    </location>
</feature>
<comment type="subcellular location">
    <subcellularLocation>
        <location evidence="1">Membrane</location>
        <topology evidence="1">Multi-pass membrane protein</topology>
    </subcellularLocation>
</comment>
<feature type="transmembrane region" description="Helical" evidence="4">
    <location>
        <begin position="206"/>
        <end position="224"/>
    </location>
</feature>
<dbReference type="AlphaFoldDB" id="A0AA38H7I6"/>
<dbReference type="InterPro" id="IPR036259">
    <property type="entry name" value="MFS_trans_sf"/>
</dbReference>
<evidence type="ECO:0000259" key="5">
    <source>
        <dbReference type="PROSITE" id="PS50850"/>
    </source>
</evidence>
<dbReference type="SUPFAM" id="SSF103473">
    <property type="entry name" value="MFS general substrate transporter"/>
    <property type="match status" value="1"/>
</dbReference>
<reference evidence="6" key="1">
    <citation type="journal article" date="2022" name="G3 (Bethesda)">
        <title>High quality genome of the basidiomycete yeast Dioszegia hungarica PDD-24b-2 isolated from cloud water.</title>
        <authorList>
            <person name="Jarrige D."/>
            <person name="Haridas S."/>
            <person name="Bleykasten-Grosshans C."/>
            <person name="Joly M."/>
            <person name="Nadalig T."/>
            <person name="Sancelme M."/>
            <person name="Vuilleumier S."/>
            <person name="Grigoriev I.V."/>
            <person name="Amato P."/>
            <person name="Bringel F."/>
        </authorList>
    </citation>
    <scope>NUCLEOTIDE SEQUENCE</scope>
    <source>
        <strain evidence="6">PDD-24b-2</strain>
    </source>
</reference>
<feature type="transmembrane region" description="Helical" evidence="4">
    <location>
        <begin position="434"/>
        <end position="456"/>
    </location>
</feature>
<evidence type="ECO:0000256" key="3">
    <source>
        <dbReference type="SAM" id="MobiDB-lite"/>
    </source>
</evidence>
<feature type="region of interest" description="Disordered" evidence="3">
    <location>
        <begin position="102"/>
        <end position="125"/>
    </location>
</feature>
<feature type="domain" description="Major facilitator superfamily (MFS) profile" evidence="5">
    <location>
        <begin position="135"/>
        <end position="525"/>
    </location>
</feature>
<comment type="similarity">
    <text evidence="2">Belongs to the major facilitator superfamily. Monocarboxylate porter (TC 2.A.1.13) family.</text>
</comment>
<keyword evidence="4" id="KW-1133">Transmembrane helix</keyword>
<dbReference type="GeneID" id="77729560"/>
<dbReference type="GO" id="GO:0016020">
    <property type="term" value="C:membrane"/>
    <property type="evidence" value="ECO:0007669"/>
    <property type="project" value="UniProtKB-SubCell"/>
</dbReference>
<name>A0AA38H7I6_9TREE</name>
<comment type="caution">
    <text evidence="6">The sequence shown here is derived from an EMBL/GenBank/DDBJ whole genome shotgun (WGS) entry which is preliminary data.</text>
</comment>
<evidence type="ECO:0000256" key="2">
    <source>
        <dbReference type="ARBA" id="ARBA00006727"/>
    </source>
</evidence>
<dbReference type="GO" id="GO:0022857">
    <property type="term" value="F:transmembrane transporter activity"/>
    <property type="evidence" value="ECO:0007669"/>
    <property type="project" value="InterPro"/>
</dbReference>
<feature type="transmembrane region" description="Helical" evidence="4">
    <location>
        <begin position="407"/>
        <end position="427"/>
    </location>
</feature>
<organism evidence="6 7">
    <name type="scientific">Dioszegia hungarica</name>
    <dbReference type="NCBI Taxonomy" id="4972"/>
    <lineage>
        <taxon>Eukaryota</taxon>
        <taxon>Fungi</taxon>
        <taxon>Dikarya</taxon>
        <taxon>Basidiomycota</taxon>
        <taxon>Agaricomycotina</taxon>
        <taxon>Tremellomycetes</taxon>
        <taxon>Tremellales</taxon>
        <taxon>Bulleribasidiaceae</taxon>
        <taxon>Dioszegia</taxon>
    </lineage>
</organism>
<accession>A0AA38H7I6</accession>
<proteinExistence type="inferred from homology"/>
<evidence type="ECO:0000256" key="1">
    <source>
        <dbReference type="ARBA" id="ARBA00004141"/>
    </source>
</evidence>
<protein>
    <submittedName>
        <fullName evidence="6">Major facilitator superfamily domain-containing protein</fullName>
    </submittedName>
</protein>